<accession>A0ABQ1NID0</accession>
<dbReference type="EMBL" id="BMKI01000001">
    <property type="protein sequence ID" value="GGC75076.1"/>
    <property type="molecule type" value="Genomic_DNA"/>
</dbReference>
<evidence type="ECO:0000313" key="1">
    <source>
        <dbReference type="EMBL" id="GGC75076.1"/>
    </source>
</evidence>
<protein>
    <submittedName>
        <fullName evidence="1">Uncharacterized protein</fullName>
    </submittedName>
</protein>
<keyword evidence="2" id="KW-1185">Reference proteome</keyword>
<organism evidence="1 2">
    <name type="scientific">Enterococcus wangshanyuanii</name>
    <dbReference type="NCBI Taxonomy" id="2005703"/>
    <lineage>
        <taxon>Bacteria</taxon>
        <taxon>Bacillati</taxon>
        <taxon>Bacillota</taxon>
        <taxon>Bacilli</taxon>
        <taxon>Lactobacillales</taxon>
        <taxon>Enterococcaceae</taxon>
        <taxon>Enterococcus</taxon>
    </lineage>
</organism>
<reference evidence="2" key="1">
    <citation type="journal article" date="2019" name="Int. J. Syst. Evol. Microbiol.">
        <title>The Global Catalogue of Microorganisms (GCM) 10K type strain sequencing project: providing services to taxonomists for standard genome sequencing and annotation.</title>
        <authorList>
            <consortium name="The Broad Institute Genomics Platform"/>
            <consortium name="The Broad Institute Genome Sequencing Center for Infectious Disease"/>
            <person name="Wu L."/>
            <person name="Ma J."/>
        </authorList>
    </citation>
    <scope>NUCLEOTIDE SEQUENCE [LARGE SCALE GENOMIC DNA]</scope>
    <source>
        <strain evidence="2">CGMCC 1.15942</strain>
    </source>
</reference>
<dbReference type="RefSeq" id="WP_088271428.1">
    <property type="nucleotide sequence ID" value="NZ_BMKI01000001.1"/>
</dbReference>
<comment type="caution">
    <text evidence="1">The sequence shown here is derived from an EMBL/GenBank/DDBJ whole genome shotgun (WGS) entry which is preliminary data.</text>
</comment>
<sequence>MAQDEVLEILLQATSDRSVEWQSIKNINIDITKSQFYNSQHRNLDETVYCIFNDQTYVLVCYQLFDFIRKSIVSQFSLLDLHSNGDEELISDNQMKLNELKSLIFLNSIT</sequence>
<name>A0ABQ1NID0_9ENTE</name>
<evidence type="ECO:0000313" key="2">
    <source>
        <dbReference type="Proteomes" id="UP000630615"/>
    </source>
</evidence>
<dbReference type="Proteomes" id="UP000630615">
    <property type="component" value="Unassembled WGS sequence"/>
</dbReference>
<gene>
    <name evidence="1" type="ORF">GCM10011573_00770</name>
</gene>
<proteinExistence type="predicted"/>